<keyword evidence="1" id="KW-0472">Membrane</keyword>
<keyword evidence="1" id="KW-0812">Transmembrane</keyword>
<dbReference type="AlphaFoldDB" id="A0A0G1CN84"/>
<protein>
    <submittedName>
        <fullName evidence="3">CAAX amino terminal protease family protein</fullName>
    </submittedName>
</protein>
<dbReference type="EMBL" id="LCFD01000006">
    <property type="protein sequence ID" value="KKS86952.1"/>
    <property type="molecule type" value="Genomic_DNA"/>
</dbReference>
<organism evidence="3 4">
    <name type="scientific">Candidatus Gottesmanbacteria bacterium GW2011_GWB1_43_11</name>
    <dbReference type="NCBI Taxonomy" id="1618446"/>
    <lineage>
        <taxon>Bacteria</taxon>
        <taxon>Candidatus Gottesmaniibacteriota</taxon>
    </lineage>
</organism>
<evidence type="ECO:0000259" key="2">
    <source>
        <dbReference type="Pfam" id="PF02517"/>
    </source>
</evidence>
<evidence type="ECO:0000313" key="4">
    <source>
        <dbReference type="Proteomes" id="UP000034050"/>
    </source>
</evidence>
<accession>A0A0G1CN84</accession>
<dbReference type="Pfam" id="PF02517">
    <property type="entry name" value="Rce1-like"/>
    <property type="match status" value="1"/>
</dbReference>
<comment type="caution">
    <text evidence="3">The sequence shown here is derived from an EMBL/GenBank/DDBJ whole genome shotgun (WGS) entry which is preliminary data.</text>
</comment>
<dbReference type="InterPro" id="IPR003675">
    <property type="entry name" value="Rce1/LyrA-like_dom"/>
</dbReference>
<dbReference type="Proteomes" id="UP000034050">
    <property type="component" value="Unassembled WGS sequence"/>
</dbReference>
<feature type="transmembrane region" description="Helical" evidence="1">
    <location>
        <begin position="34"/>
        <end position="53"/>
    </location>
</feature>
<name>A0A0G1CN84_9BACT</name>
<dbReference type="STRING" id="1618446.UV61_C0006G0153"/>
<proteinExistence type="predicted"/>
<keyword evidence="1" id="KW-1133">Transmembrane helix</keyword>
<dbReference type="GO" id="GO:0006508">
    <property type="term" value="P:proteolysis"/>
    <property type="evidence" value="ECO:0007669"/>
    <property type="project" value="UniProtKB-KW"/>
</dbReference>
<feature type="transmembrane region" description="Helical" evidence="1">
    <location>
        <begin position="7"/>
        <end position="28"/>
    </location>
</feature>
<dbReference type="GO" id="GO:0004175">
    <property type="term" value="F:endopeptidase activity"/>
    <property type="evidence" value="ECO:0007669"/>
    <property type="project" value="UniProtKB-ARBA"/>
</dbReference>
<reference evidence="3 4" key="1">
    <citation type="journal article" date="2015" name="Nature">
        <title>rRNA introns, odd ribosomes, and small enigmatic genomes across a large radiation of phyla.</title>
        <authorList>
            <person name="Brown C.T."/>
            <person name="Hug L.A."/>
            <person name="Thomas B.C."/>
            <person name="Sharon I."/>
            <person name="Castelle C.J."/>
            <person name="Singh A."/>
            <person name="Wilkins M.J."/>
            <person name="Williams K.H."/>
            <person name="Banfield J.F."/>
        </authorList>
    </citation>
    <scope>NUCLEOTIDE SEQUENCE [LARGE SCALE GENOMIC DNA]</scope>
</reference>
<keyword evidence="3" id="KW-0645">Protease</keyword>
<evidence type="ECO:0000256" key="1">
    <source>
        <dbReference type="SAM" id="Phobius"/>
    </source>
</evidence>
<feature type="transmembrane region" description="Helical" evidence="1">
    <location>
        <begin position="144"/>
        <end position="162"/>
    </location>
</feature>
<feature type="domain" description="CAAX prenyl protease 2/Lysostaphin resistance protein A-like" evidence="2">
    <location>
        <begin position="111"/>
        <end position="210"/>
    </location>
</feature>
<feature type="transmembrane region" description="Helical" evidence="1">
    <location>
        <begin position="174"/>
        <end position="193"/>
    </location>
</feature>
<evidence type="ECO:0000313" key="3">
    <source>
        <dbReference type="EMBL" id="KKS86952.1"/>
    </source>
</evidence>
<keyword evidence="3" id="KW-0378">Hydrolase</keyword>
<sequence length="216" mass="24500">MPKTNTSLISILGVWIVTVLVWAGYRYFWQMPEWVEEIILKPVVFVLPVWIYLKTKQPKVTLVDLGFHRAKFMAILGWGVGFGLFLTLENLVIWWSKWSGISANVFLPSHLLISAAVSLATALTEEILYRGFLLDKIWQLTGRAYTANLLTTMLFVIGHLGVGVFRLNYFGNDLAVYLLTISVIGFTQGFIYLETRSVAATTMAHALWNFSNTLFI</sequence>
<feature type="transmembrane region" description="Helical" evidence="1">
    <location>
        <begin position="74"/>
        <end position="95"/>
    </location>
</feature>
<dbReference type="GO" id="GO:0080120">
    <property type="term" value="P:CAAX-box protein maturation"/>
    <property type="evidence" value="ECO:0007669"/>
    <property type="project" value="UniProtKB-ARBA"/>
</dbReference>
<gene>
    <name evidence="3" type="ORF">UV61_C0006G0153</name>
</gene>
<feature type="transmembrane region" description="Helical" evidence="1">
    <location>
        <begin position="101"/>
        <end position="123"/>
    </location>
</feature>